<dbReference type="AlphaFoldDB" id="A0AAD4G5U6"/>
<gene>
    <name evidence="2" type="ORF">L210DRAFT_3655638</name>
</gene>
<evidence type="ECO:0000256" key="1">
    <source>
        <dbReference type="SAM" id="Coils"/>
    </source>
</evidence>
<evidence type="ECO:0000313" key="2">
    <source>
        <dbReference type="EMBL" id="KAF8418458.1"/>
    </source>
</evidence>
<keyword evidence="3" id="KW-1185">Reference proteome</keyword>
<sequence>MEDVKDKTEVEVRMGIDSDEVEIVDEWMDVEVKESKGKGKEKDDGYEVMERENEKLKLKVKELEMKVSGLEEENEGVRERESRWRGFANNLRKKISRMSMKRGEDSDDDENESAMEYAFRKDTEGFIGWMQRLGKIDILDRIIVEEMECGIQKDNVVVRTI</sequence>
<keyword evidence="1" id="KW-0175">Coiled coil</keyword>
<comment type="caution">
    <text evidence="2">The sequence shown here is derived from an EMBL/GenBank/DDBJ whole genome shotgun (WGS) entry which is preliminary data.</text>
</comment>
<feature type="coiled-coil region" evidence="1">
    <location>
        <begin position="46"/>
        <end position="80"/>
    </location>
</feature>
<organism evidence="2 3">
    <name type="scientific">Boletus edulis BED1</name>
    <dbReference type="NCBI Taxonomy" id="1328754"/>
    <lineage>
        <taxon>Eukaryota</taxon>
        <taxon>Fungi</taxon>
        <taxon>Dikarya</taxon>
        <taxon>Basidiomycota</taxon>
        <taxon>Agaricomycotina</taxon>
        <taxon>Agaricomycetes</taxon>
        <taxon>Agaricomycetidae</taxon>
        <taxon>Boletales</taxon>
        <taxon>Boletineae</taxon>
        <taxon>Boletaceae</taxon>
        <taxon>Boletoideae</taxon>
        <taxon>Boletus</taxon>
    </lineage>
</organism>
<dbReference type="Proteomes" id="UP001194468">
    <property type="component" value="Unassembled WGS sequence"/>
</dbReference>
<reference evidence="2" key="2">
    <citation type="journal article" date="2020" name="Nat. Commun.">
        <title>Large-scale genome sequencing of mycorrhizal fungi provides insights into the early evolution of symbiotic traits.</title>
        <authorList>
            <person name="Miyauchi S."/>
            <person name="Kiss E."/>
            <person name="Kuo A."/>
            <person name="Drula E."/>
            <person name="Kohler A."/>
            <person name="Sanchez-Garcia M."/>
            <person name="Morin E."/>
            <person name="Andreopoulos B."/>
            <person name="Barry K.W."/>
            <person name="Bonito G."/>
            <person name="Buee M."/>
            <person name="Carver A."/>
            <person name="Chen C."/>
            <person name="Cichocki N."/>
            <person name="Clum A."/>
            <person name="Culley D."/>
            <person name="Crous P.W."/>
            <person name="Fauchery L."/>
            <person name="Girlanda M."/>
            <person name="Hayes R.D."/>
            <person name="Keri Z."/>
            <person name="LaButti K."/>
            <person name="Lipzen A."/>
            <person name="Lombard V."/>
            <person name="Magnuson J."/>
            <person name="Maillard F."/>
            <person name="Murat C."/>
            <person name="Nolan M."/>
            <person name="Ohm R.A."/>
            <person name="Pangilinan J."/>
            <person name="Pereira M.F."/>
            <person name="Perotto S."/>
            <person name="Peter M."/>
            <person name="Pfister S."/>
            <person name="Riley R."/>
            <person name="Sitrit Y."/>
            <person name="Stielow J.B."/>
            <person name="Szollosi G."/>
            <person name="Zifcakova L."/>
            <person name="Stursova M."/>
            <person name="Spatafora J.W."/>
            <person name="Tedersoo L."/>
            <person name="Vaario L.M."/>
            <person name="Yamada A."/>
            <person name="Yan M."/>
            <person name="Wang P."/>
            <person name="Xu J."/>
            <person name="Bruns T."/>
            <person name="Baldrian P."/>
            <person name="Vilgalys R."/>
            <person name="Dunand C."/>
            <person name="Henrissat B."/>
            <person name="Grigoriev I.V."/>
            <person name="Hibbett D."/>
            <person name="Nagy L.G."/>
            <person name="Martin F.M."/>
        </authorList>
    </citation>
    <scope>NUCLEOTIDE SEQUENCE</scope>
    <source>
        <strain evidence="2">BED1</strain>
    </source>
</reference>
<name>A0AAD4G5U6_BOLED</name>
<protein>
    <submittedName>
        <fullName evidence="2">Uncharacterized protein</fullName>
    </submittedName>
</protein>
<evidence type="ECO:0000313" key="3">
    <source>
        <dbReference type="Proteomes" id="UP001194468"/>
    </source>
</evidence>
<accession>A0AAD4G5U6</accession>
<proteinExistence type="predicted"/>
<dbReference type="EMBL" id="WHUW01000197">
    <property type="protein sequence ID" value="KAF8418458.1"/>
    <property type="molecule type" value="Genomic_DNA"/>
</dbReference>
<reference evidence="2" key="1">
    <citation type="submission" date="2019-10" db="EMBL/GenBank/DDBJ databases">
        <authorList>
            <consortium name="DOE Joint Genome Institute"/>
            <person name="Kuo A."/>
            <person name="Miyauchi S."/>
            <person name="Kiss E."/>
            <person name="Drula E."/>
            <person name="Kohler A."/>
            <person name="Sanchez-Garcia M."/>
            <person name="Andreopoulos B."/>
            <person name="Barry K.W."/>
            <person name="Bonito G."/>
            <person name="Buee M."/>
            <person name="Carver A."/>
            <person name="Chen C."/>
            <person name="Cichocki N."/>
            <person name="Clum A."/>
            <person name="Culley D."/>
            <person name="Crous P.W."/>
            <person name="Fauchery L."/>
            <person name="Girlanda M."/>
            <person name="Hayes R."/>
            <person name="Keri Z."/>
            <person name="LaButti K."/>
            <person name="Lipzen A."/>
            <person name="Lombard V."/>
            <person name="Magnuson J."/>
            <person name="Maillard F."/>
            <person name="Morin E."/>
            <person name="Murat C."/>
            <person name="Nolan M."/>
            <person name="Ohm R."/>
            <person name="Pangilinan J."/>
            <person name="Pereira M."/>
            <person name="Perotto S."/>
            <person name="Peter M."/>
            <person name="Riley R."/>
            <person name="Sitrit Y."/>
            <person name="Stielow B."/>
            <person name="Szollosi G."/>
            <person name="Zifcakova L."/>
            <person name="Stursova M."/>
            <person name="Spatafora J.W."/>
            <person name="Tedersoo L."/>
            <person name="Vaario L.-M."/>
            <person name="Yamada A."/>
            <person name="Yan M."/>
            <person name="Wang P."/>
            <person name="Xu J."/>
            <person name="Bruns T."/>
            <person name="Baldrian P."/>
            <person name="Vilgalys R."/>
            <person name="Henrissat B."/>
            <person name="Grigoriev I.V."/>
            <person name="Hibbett D."/>
            <person name="Nagy L.G."/>
            <person name="Martin F.M."/>
        </authorList>
    </citation>
    <scope>NUCLEOTIDE SEQUENCE</scope>
    <source>
        <strain evidence="2">BED1</strain>
    </source>
</reference>